<dbReference type="EMBL" id="BDGX01000014">
    <property type="protein sequence ID" value="GAV48791.1"/>
    <property type="molecule type" value="Genomic_DNA"/>
</dbReference>
<protein>
    <submittedName>
        <fullName evidence="2">Uncharacterized protein</fullName>
    </submittedName>
</protein>
<evidence type="ECO:0000256" key="1">
    <source>
        <dbReference type="SAM" id="SignalP"/>
    </source>
</evidence>
<dbReference type="AlphaFoldDB" id="A0A1Q2ZZB0"/>
<name>A0A1Q2ZZB0_ZYGRO</name>
<keyword evidence="1" id="KW-0732">Signal</keyword>
<dbReference type="Proteomes" id="UP000187013">
    <property type="component" value="Unassembled WGS sequence"/>
</dbReference>
<feature type="chain" id="PRO_5013360938" evidence="1">
    <location>
        <begin position="23"/>
        <end position="208"/>
    </location>
</feature>
<feature type="signal peptide" evidence="1">
    <location>
        <begin position="1"/>
        <end position="22"/>
    </location>
</feature>
<evidence type="ECO:0000313" key="2">
    <source>
        <dbReference type="EMBL" id="GAV48791.1"/>
    </source>
</evidence>
<reference evidence="2 3" key="1">
    <citation type="submission" date="2016-08" db="EMBL/GenBank/DDBJ databases">
        <title>Draft genome sequence of allopolyploid Zygosaccharomyces rouxii.</title>
        <authorList>
            <person name="Watanabe J."/>
            <person name="Uehara K."/>
            <person name="Mogi Y."/>
            <person name="Tsukioka Y."/>
        </authorList>
    </citation>
    <scope>NUCLEOTIDE SEQUENCE [LARGE SCALE GENOMIC DNA]</scope>
    <source>
        <strain evidence="2 3">NBRC 110957</strain>
    </source>
</reference>
<organism evidence="2 3">
    <name type="scientific">Zygosaccharomyces rouxii</name>
    <dbReference type="NCBI Taxonomy" id="4956"/>
    <lineage>
        <taxon>Eukaryota</taxon>
        <taxon>Fungi</taxon>
        <taxon>Dikarya</taxon>
        <taxon>Ascomycota</taxon>
        <taxon>Saccharomycotina</taxon>
        <taxon>Saccharomycetes</taxon>
        <taxon>Saccharomycetales</taxon>
        <taxon>Saccharomycetaceae</taxon>
        <taxon>Zygosaccharomyces</taxon>
    </lineage>
</organism>
<evidence type="ECO:0000313" key="3">
    <source>
        <dbReference type="Proteomes" id="UP000187013"/>
    </source>
</evidence>
<comment type="caution">
    <text evidence="2">The sequence shown here is derived from an EMBL/GenBank/DDBJ whole genome shotgun (WGS) entry which is preliminary data.</text>
</comment>
<accession>A0A1Q2ZZB0</accession>
<proteinExistence type="predicted"/>
<gene>
    <name evidence="2" type="ORF">ZYGR_0N01960</name>
</gene>
<sequence>MCIICWLYLVFTHRLFNIHVLALEIFFFQSPYQHLESREAPEGRLTKFLPLVPSYIPPVESRPFKISIRLELPLFLPAPCSLSLVGTQEECSLHEDQVSRSYRASFSDPRDTDPRIFLPLHTTSKRFSPDNLPPPLFISPVWITVQLPDIYLTGRGQMFRVSRNFYHNGPKGTSSQAEEKEFSHNFNSTRGEKIVISLHVDSGRLIRV</sequence>